<reference evidence="1" key="1">
    <citation type="journal article" date="2016" name="Virus Genes">
        <title>Multiple virus infection in a single strain of Fusarium poae shown by deep sequencing.</title>
        <authorList>
            <person name="Osaki H."/>
            <person name="Sasaki A."/>
            <person name="Nomiyama K."/>
            <person name="Tomioka K."/>
        </authorList>
    </citation>
    <scope>NUCLEOTIDE SEQUENCE [LARGE SCALE GENOMIC DNA]</scope>
    <source>
        <strain evidence="1">240374</strain>
    </source>
</reference>
<dbReference type="EMBL" id="LC150607">
    <property type="protein sequence ID" value="BAV56298.1"/>
    <property type="molecule type" value="Genomic_RNA"/>
</dbReference>
<protein>
    <submittedName>
        <fullName evidence="1">Capsid protein</fullName>
    </submittedName>
</protein>
<name>A0A1B4ZA43_9VIRU</name>
<evidence type="ECO:0000313" key="1">
    <source>
        <dbReference type="EMBL" id="BAV56298.1"/>
    </source>
</evidence>
<dbReference type="KEGG" id="vg:28715695"/>
<sequence length="637" mass="70460">MSQQNNARVSTASRTSSVELRTPAAIAAIAKRFAPVVFQTDDTPVPPSNADYFARMNMPSNIELDSGDYATIDVQFDTRFIMNYILYHATNRAPEMNFKGHPYATPLSYAGYCLTLLYTFMLAVDVTTRPEKSWHAARFMSDAERKDLYDVLLSSRVPTWFVDLLIEFAPVFDPRRNNILMVPTLAGYIHNIDFGRTFPPSIFYSAHNLLASTRTNLDPDNVIDSLMGTPLINHGTNAYTVSNYLGTWYDAGHHPNFVNQDYMSFFNPLVGRFLTQRPTFARLPFSPEDLADNGIGNIYTTFLLASDENISLANTLYTAMSTFILSDEPNAPQLGSVLSSLSGSLLLSHSIEPITLPTWTKATYVSDIDPSLVSDSKFVSDHNLFSRTPKYEKSTLFPNDGKTITSLYYLVTKKKHDANDNPTSHLSFKGKDSVTPYVLYFQPYDVSPSSLGLTIAAGLKIELAEISGFTVPVEHPESSLLDNNSQYLQSAIRANLIAPVNDRSTAAENSSLNLARSGLDSTLQGITASFISTCKSVLPFFDNEGNNLGDSTDLSKFGLTPELHHVSPFAGFNVKAGTNGQLLSTEKSIHLWSSYRVVHTKKNPAARDISFIASFRPIYGTNVTLSRSKNPSLIIPH</sequence>
<dbReference type="RefSeq" id="YP_009272946.1">
    <property type="nucleotide sequence ID" value="NC_030877.1"/>
</dbReference>
<dbReference type="Proteomes" id="UP000243873">
    <property type="component" value="Genome"/>
</dbReference>
<dbReference type="OrthoDB" id="3392at10239"/>
<dbReference type="InterPro" id="IPR058242">
    <property type="entry name" value="Capsid_partitivirus"/>
</dbReference>
<dbReference type="GeneID" id="28715695"/>
<proteinExistence type="predicted"/>
<dbReference type="Pfam" id="PF25666">
    <property type="entry name" value="Partiti_capsid"/>
    <property type="match status" value="1"/>
</dbReference>
<accession>A0A1B4ZA43</accession>
<organism evidence="1">
    <name type="scientific">Fusarium poae virus 1-240374</name>
    <dbReference type="NCBI Taxonomy" id="1849534"/>
    <lineage>
        <taxon>Viruses</taxon>
        <taxon>Riboviria</taxon>
        <taxon>Orthornavirae</taxon>
        <taxon>Pisuviricota</taxon>
        <taxon>Duplopiviricetes</taxon>
        <taxon>Durnavirales</taxon>
        <taxon>Partitiviridae</taxon>
        <taxon>Betapartitivirus</taxon>
        <taxon>Betapartitivirus fusarii</taxon>
        <taxon>Fusarium poae virus 1</taxon>
    </lineage>
</organism>